<gene>
    <name evidence="6" type="ORF">N8K70_10990</name>
</gene>
<name>A0AA97FEY8_9MICO</name>
<evidence type="ECO:0000256" key="1">
    <source>
        <dbReference type="ARBA" id="ARBA00011900"/>
    </source>
</evidence>
<keyword evidence="2 6" id="KW-0489">Methyltransferase</keyword>
<dbReference type="KEGG" id="mbet:N8K70_10990"/>
<dbReference type="SUPFAM" id="SSF53335">
    <property type="entry name" value="S-adenosyl-L-methionine-dependent methyltransferases"/>
    <property type="match status" value="1"/>
</dbReference>
<dbReference type="InterPro" id="IPR002052">
    <property type="entry name" value="DNA_methylase_N6_adenine_CS"/>
</dbReference>
<dbReference type="RefSeq" id="WP_317138386.1">
    <property type="nucleotide sequence ID" value="NZ_CP118157.1"/>
</dbReference>
<sequence>MGSKTSLLAGELGEIILRESESAERFVDLFAGSGAVAHFVAQRTSLPVLTVDLQEYARILAASVIERTRSLASDPALAKWLERIAEPDASGNKPALSKAEVLRQRVASEASAEGFITRHYGGHYFSLAQAREFDQLYASLPNEEGVRTTALAVLLQAASICAAAPGHTAQPFQPTDSLLPYISQSWSRSVRATSRNVLETIAPLHANQVGEAVTGDAETVAASLTCTDLVFCDPPYSAVQYSRFYHVLEGIARGGWPAVEGKGRAPAQSSRKASAFSMKSKAKSAMRDLLKVLREKDARAIVTFPDADASNGLSGSDIISIADEDWYVDTRYVDSVHSTLGGSNAETGRGGRRTLKEAVILLSPKRSLIPVMPTRPIEVGNASEPQLMVAVGT</sequence>
<dbReference type="InterPro" id="IPR012327">
    <property type="entry name" value="MeTrfase_D12"/>
</dbReference>
<evidence type="ECO:0000313" key="6">
    <source>
        <dbReference type="EMBL" id="WOF21908.1"/>
    </source>
</evidence>
<reference evidence="6 7" key="1">
    <citation type="submission" date="2023-02" db="EMBL/GenBank/DDBJ databases">
        <title>Microbacterium betulae sp. nov., isolated from birch wood.</title>
        <authorList>
            <person name="Pasciak M."/>
            <person name="Pawlik K.J."/>
            <person name="Martynowski D."/>
            <person name="Laczmanski L."/>
            <person name="Ciekot J."/>
            <person name="Szponar B."/>
            <person name="Wojcik-Fatla A."/>
            <person name="Mackiewicz B."/>
            <person name="Farian E."/>
            <person name="Cholewa G."/>
            <person name="Cholewa A."/>
            <person name="Dutkiewicz J."/>
        </authorList>
    </citation>
    <scope>NUCLEOTIDE SEQUENCE [LARGE SCALE GENOMIC DNA]</scope>
    <source>
        <strain evidence="6 7">AB</strain>
    </source>
</reference>
<proteinExistence type="predicted"/>
<dbReference type="AlphaFoldDB" id="A0AA97FEY8"/>
<dbReference type="PRINTS" id="PR00505">
    <property type="entry name" value="D12N6MTFRASE"/>
</dbReference>
<dbReference type="GO" id="GO:0032259">
    <property type="term" value="P:methylation"/>
    <property type="evidence" value="ECO:0007669"/>
    <property type="project" value="UniProtKB-KW"/>
</dbReference>
<dbReference type="PROSITE" id="PS00092">
    <property type="entry name" value="N6_MTASE"/>
    <property type="match status" value="1"/>
</dbReference>
<evidence type="ECO:0000256" key="3">
    <source>
        <dbReference type="ARBA" id="ARBA00022679"/>
    </source>
</evidence>
<dbReference type="EC" id="2.1.1.72" evidence="1"/>
<dbReference type="Proteomes" id="UP001305498">
    <property type="component" value="Chromosome"/>
</dbReference>
<dbReference type="GO" id="GO:0003676">
    <property type="term" value="F:nucleic acid binding"/>
    <property type="evidence" value="ECO:0007669"/>
    <property type="project" value="InterPro"/>
</dbReference>
<dbReference type="GO" id="GO:0009307">
    <property type="term" value="P:DNA restriction-modification system"/>
    <property type="evidence" value="ECO:0007669"/>
    <property type="project" value="InterPro"/>
</dbReference>
<evidence type="ECO:0000256" key="2">
    <source>
        <dbReference type="ARBA" id="ARBA00022603"/>
    </source>
</evidence>
<accession>A0AA97FEY8</accession>
<evidence type="ECO:0000313" key="7">
    <source>
        <dbReference type="Proteomes" id="UP001305498"/>
    </source>
</evidence>
<organism evidence="6 7">
    <name type="scientific">Microbacterium betulae</name>
    <dbReference type="NCBI Taxonomy" id="2981139"/>
    <lineage>
        <taxon>Bacteria</taxon>
        <taxon>Bacillati</taxon>
        <taxon>Actinomycetota</taxon>
        <taxon>Actinomycetes</taxon>
        <taxon>Micrococcales</taxon>
        <taxon>Microbacteriaceae</taxon>
        <taxon>Microbacterium</taxon>
    </lineage>
</organism>
<comment type="catalytic activity">
    <reaction evidence="5">
        <text>a 2'-deoxyadenosine in DNA + S-adenosyl-L-methionine = an N(6)-methyl-2'-deoxyadenosine in DNA + S-adenosyl-L-homocysteine + H(+)</text>
        <dbReference type="Rhea" id="RHEA:15197"/>
        <dbReference type="Rhea" id="RHEA-COMP:12418"/>
        <dbReference type="Rhea" id="RHEA-COMP:12419"/>
        <dbReference type="ChEBI" id="CHEBI:15378"/>
        <dbReference type="ChEBI" id="CHEBI:57856"/>
        <dbReference type="ChEBI" id="CHEBI:59789"/>
        <dbReference type="ChEBI" id="CHEBI:90615"/>
        <dbReference type="ChEBI" id="CHEBI:90616"/>
        <dbReference type="EC" id="2.1.1.72"/>
    </reaction>
</comment>
<evidence type="ECO:0000256" key="5">
    <source>
        <dbReference type="ARBA" id="ARBA00047942"/>
    </source>
</evidence>
<keyword evidence="4" id="KW-0949">S-adenosyl-L-methionine</keyword>
<dbReference type="EMBL" id="CP118157">
    <property type="protein sequence ID" value="WOF21908.1"/>
    <property type="molecule type" value="Genomic_DNA"/>
</dbReference>
<dbReference type="GO" id="GO:0009007">
    <property type="term" value="F:site-specific DNA-methyltransferase (adenine-specific) activity"/>
    <property type="evidence" value="ECO:0007669"/>
    <property type="project" value="UniProtKB-EC"/>
</dbReference>
<dbReference type="InterPro" id="IPR029063">
    <property type="entry name" value="SAM-dependent_MTases_sf"/>
</dbReference>
<keyword evidence="3" id="KW-0808">Transferase</keyword>
<evidence type="ECO:0000256" key="4">
    <source>
        <dbReference type="ARBA" id="ARBA00022691"/>
    </source>
</evidence>
<dbReference type="Pfam" id="PF02086">
    <property type="entry name" value="MethyltransfD12"/>
    <property type="match status" value="1"/>
</dbReference>
<protein>
    <recommendedName>
        <fullName evidence="1">site-specific DNA-methyltransferase (adenine-specific)</fullName>
        <ecNumber evidence="1">2.1.1.72</ecNumber>
    </recommendedName>
</protein>
<keyword evidence="7" id="KW-1185">Reference proteome</keyword>